<dbReference type="NCBIfam" id="NF033855">
    <property type="entry name" value="tRNA_MNMC2"/>
    <property type="match status" value="1"/>
</dbReference>
<dbReference type="PANTHER" id="PTHR39963">
    <property type="entry name" value="SLL0983 PROTEIN"/>
    <property type="match status" value="1"/>
</dbReference>
<name>A0A081DF11_NONUL</name>
<evidence type="ECO:0000313" key="2">
    <source>
        <dbReference type="EMBL" id="GAK77507.1"/>
    </source>
</evidence>
<dbReference type="Proteomes" id="UP000028980">
    <property type="component" value="Unassembled WGS sequence"/>
</dbReference>
<proteinExistence type="predicted"/>
<dbReference type="GO" id="GO:0016645">
    <property type="term" value="F:oxidoreductase activity, acting on the CH-NH group of donors"/>
    <property type="evidence" value="ECO:0007669"/>
    <property type="project" value="InterPro"/>
</dbReference>
<dbReference type="AlphaFoldDB" id="A0A081DF11"/>
<dbReference type="GO" id="GO:0004808">
    <property type="term" value="F:tRNA (5-methylaminomethyl-2-thiouridylate)(34)-methyltransferase activity"/>
    <property type="evidence" value="ECO:0007669"/>
    <property type="project" value="InterPro"/>
</dbReference>
<dbReference type="CDD" id="cd02440">
    <property type="entry name" value="AdoMet_MTases"/>
    <property type="match status" value="1"/>
</dbReference>
<dbReference type="Gene3D" id="3.40.50.150">
    <property type="entry name" value="Vaccinia Virus protein VP39"/>
    <property type="match status" value="1"/>
</dbReference>
<dbReference type="InterPro" id="IPR029063">
    <property type="entry name" value="SAM-dependent_MTases_sf"/>
</dbReference>
<dbReference type="PANTHER" id="PTHR39963:SF1">
    <property type="entry name" value="MNMC-LIKE METHYLTRANSFERASE DOMAIN-CONTAINING PROTEIN"/>
    <property type="match status" value="1"/>
</dbReference>
<sequence>MKREIITTGDGSKTIHMPEWNEQYHSKHGALQEALHVFIEMGLKDTLSRKREQTSPISILEYGLGTGLNAMITAQFPTEHSIYYTAVEAFPIAVSEAVEVNYGQLLGNQVLYEKLHQCEWEQAVQLTDQFTIKKLEKKFDQINDVSRFDIIYFDAFGPRVQPELWTVEIFNAAFKALKPEGILTTYCAQGQARRNMQEAGFIIERLPGPPGKREMLRGRKMT</sequence>
<organism evidence="2 3">
    <name type="scientific">Nonlabens ulvanivorans</name>
    <name type="common">Persicivirga ulvanivorans</name>
    <dbReference type="NCBI Taxonomy" id="906888"/>
    <lineage>
        <taxon>Bacteria</taxon>
        <taxon>Pseudomonadati</taxon>
        <taxon>Bacteroidota</taxon>
        <taxon>Flavobacteriia</taxon>
        <taxon>Flavobacteriales</taxon>
        <taxon>Flavobacteriaceae</taxon>
        <taxon>Nonlabens</taxon>
    </lineage>
</organism>
<evidence type="ECO:0000313" key="3">
    <source>
        <dbReference type="Proteomes" id="UP000028980"/>
    </source>
</evidence>
<dbReference type="EMBL" id="BBLG01000010">
    <property type="protein sequence ID" value="GAK77507.1"/>
    <property type="molecule type" value="Genomic_DNA"/>
</dbReference>
<dbReference type="InterPro" id="IPR047785">
    <property type="entry name" value="tRNA_MNMC2"/>
</dbReference>
<evidence type="ECO:0000259" key="1">
    <source>
        <dbReference type="Pfam" id="PF05430"/>
    </source>
</evidence>
<accession>A0A081DF11</accession>
<dbReference type="Pfam" id="PF05430">
    <property type="entry name" value="Methyltransf_30"/>
    <property type="match status" value="1"/>
</dbReference>
<protein>
    <submittedName>
        <fullName evidence="2">Putative peptidase</fullName>
    </submittedName>
</protein>
<gene>
    <name evidence="2" type="ORF">JCM19296_3115</name>
</gene>
<reference evidence="2 3" key="1">
    <citation type="journal article" date="2014" name="Genome Announc.">
        <title>Draft Genome Sequences of Marine Flavobacterium Nonlabens Strains NR17, NR24, NR27, NR32, NR33, and Ara13.</title>
        <authorList>
            <person name="Nakanishi M."/>
            <person name="Meirelles P."/>
            <person name="Suzuki R."/>
            <person name="Takatani N."/>
            <person name="Mino S."/>
            <person name="Suda W."/>
            <person name="Oshima K."/>
            <person name="Hattori M."/>
            <person name="Ohkuma M."/>
            <person name="Hosokawa M."/>
            <person name="Miyashita K."/>
            <person name="Thompson F.L."/>
            <person name="Niwa A."/>
            <person name="Sawabe T."/>
            <person name="Sawabe T."/>
        </authorList>
    </citation>
    <scope>NUCLEOTIDE SEQUENCE [LARGE SCALE GENOMIC DNA]</scope>
    <source>
        <strain evidence="3">JCM19296</strain>
    </source>
</reference>
<feature type="domain" description="MnmC-like methyltransferase" evidence="1">
    <location>
        <begin position="125"/>
        <end position="220"/>
    </location>
</feature>
<dbReference type="SUPFAM" id="SSF53335">
    <property type="entry name" value="S-adenosyl-L-methionine-dependent methyltransferases"/>
    <property type="match status" value="1"/>
</dbReference>
<dbReference type="InterPro" id="IPR008471">
    <property type="entry name" value="MnmC-like_methylTransf"/>
</dbReference>
<comment type="caution">
    <text evidence="2">The sequence shown here is derived from an EMBL/GenBank/DDBJ whole genome shotgun (WGS) entry which is preliminary data.</text>
</comment>